<dbReference type="Proteomes" id="UP000225706">
    <property type="component" value="Unassembled WGS sequence"/>
</dbReference>
<dbReference type="Pfam" id="PF15882">
    <property type="entry name" value="DUF4735"/>
    <property type="match status" value="1"/>
</dbReference>
<proteinExistence type="predicted"/>
<dbReference type="AlphaFoldDB" id="A0A2B4SAI8"/>
<name>A0A2B4SAI8_STYPI</name>
<keyword evidence="2" id="KW-0732">Signal</keyword>
<accession>A0A2B4SAI8</accession>
<protein>
    <submittedName>
        <fullName evidence="3">UPF0764 protein C16orf89-like</fullName>
    </submittedName>
</protein>
<keyword evidence="1" id="KW-1133">Transmembrane helix</keyword>
<keyword evidence="4" id="KW-1185">Reference proteome</keyword>
<comment type="caution">
    <text evidence="3">The sequence shown here is derived from an EMBL/GenBank/DDBJ whole genome shotgun (WGS) entry which is preliminary data.</text>
</comment>
<reference evidence="4" key="1">
    <citation type="journal article" date="2017" name="bioRxiv">
        <title>Comparative analysis of the genomes of Stylophora pistillata and Acropora digitifera provides evidence for extensive differences between species of corals.</title>
        <authorList>
            <person name="Voolstra C.R."/>
            <person name="Li Y."/>
            <person name="Liew Y.J."/>
            <person name="Baumgarten S."/>
            <person name="Zoccola D."/>
            <person name="Flot J.-F."/>
            <person name="Tambutte S."/>
            <person name="Allemand D."/>
            <person name="Aranda M."/>
        </authorList>
    </citation>
    <scope>NUCLEOTIDE SEQUENCE [LARGE SCALE GENOMIC DNA]</scope>
</reference>
<feature type="signal peptide" evidence="2">
    <location>
        <begin position="1"/>
        <end position="21"/>
    </location>
</feature>
<gene>
    <name evidence="3" type="primary">2</name>
    <name evidence="3" type="ORF">AWC38_SpisGene9525</name>
</gene>
<dbReference type="InterPro" id="IPR031751">
    <property type="entry name" value="DUF4735"/>
</dbReference>
<dbReference type="STRING" id="50429.A0A2B4SAI8"/>
<evidence type="ECO:0000313" key="3">
    <source>
        <dbReference type="EMBL" id="PFX25830.1"/>
    </source>
</evidence>
<evidence type="ECO:0000256" key="1">
    <source>
        <dbReference type="SAM" id="Phobius"/>
    </source>
</evidence>
<keyword evidence="1" id="KW-0472">Membrane</keyword>
<keyword evidence="1" id="KW-0812">Transmembrane</keyword>
<dbReference type="EMBL" id="LSMT01000141">
    <property type="protein sequence ID" value="PFX25830.1"/>
    <property type="molecule type" value="Genomic_DNA"/>
</dbReference>
<evidence type="ECO:0000313" key="4">
    <source>
        <dbReference type="Proteomes" id="UP000225706"/>
    </source>
</evidence>
<feature type="transmembrane region" description="Helical" evidence="1">
    <location>
        <begin position="353"/>
        <end position="374"/>
    </location>
</feature>
<dbReference type="PANTHER" id="PTHR33539:SF1">
    <property type="entry name" value="UPF0764 PROTEIN C16ORF89"/>
    <property type="match status" value="1"/>
</dbReference>
<dbReference type="PANTHER" id="PTHR33539">
    <property type="entry name" value="UPF0764 PROTEIN C16ORF89"/>
    <property type="match status" value="1"/>
</dbReference>
<organism evidence="3 4">
    <name type="scientific">Stylophora pistillata</name>
    <name type="common">Smooth cauliflower coral</name>
    <dbReference type="NCBI Taxonomy" id="50429"/>
    <lineage>
        <taxon>Eukaryota</taxon>
        <taxon>Metazoa</taxon>
        <taxon>Cnidaria</taxon>
        <taxon>Anthozoa</taxon>
        <taxon>Hexacorallia</taxon>
        <taxon>Scleractinia</taxon>
        <taxon>Astrocoeniina</taxon>
        <taxon>Pocilloporidae</taxon>
        <taxon>Stylophora</taxon>
    </lineage>
</organism>
<dbReference type="GO" id="GO:0005829">
    <property type="term" value="C:cytosol"/>
    <property type="evidence" value="ECO:0007669"/>
    <property type="project" value="TreeGrafter"/>
</dbReference>
<evidence type="ECO:0000256" key="2">
    <source>
        <dbReference type="SAM" id="SignalP"/>
    </source>
</evidence>
<feature type="transmembrane region" description="Helical" evidence="1">
    <location>
        <begin position="402"/>
        <end position="420"/>
    </location>
</feature>
<sequence length="442" mass="49861">MKLRVCFRLFVLCFLTSETLSQVGIDRNDLGDLYKALANALSFCNREYHNLDSNALFGLRVAQGYINRTLADIENGKIKLNQDVHSNVINLLNKTNEVVKNMLPLLRKHDPLFYSVLDSPWTYYKPYKVLTLQDVGERKHIKSGDIEKYSNCVGEIVGSKESFMEPCTISDYCWGAMKIKGAPSEVLYYQALFFLLGEASGAVDLLLFHSPNLILNPLHPNISMHNYVYKMYYYLPCFLSSSSCHHKLLSQVKFSGDDLETHLQHICTVAYFSNAWTQFQDEGGGPMDLMLTLKLSFSCGLLGYHELLTGEGLANLIGWQLSSGCYGDSSRMDEEKMSETDRGKGKRELKSSYLGNGCFSDITGVGIGLLSLYLRWVLDPPPQIQPVELIKSAKEDAETVSVYMYILLLVTAAFLFAIRGRILEMISFFRGTNSYTVERLPS</sequence>
<feature type="chain" id="PRO_5013129391" evidence="2">
    <location>
        <begin position="22"/>
        <end position="442"/>
    </location>
</feature>
<dbReference type="GO" id="GO:0016020">
    <property type="term" value="C:membrane"/>
    <property type="evidence" value="ECO:0007669"/>
    <property type="project" value="TreeGrafter"/>
</dbReference>
<dbReference type="OrthoDB" id="5949187at2759"/>